<evidence type="ECO:0000313" key="2">
    <source>
        <dbReference type="EMBL" id="KAK0726023.1"/>
    </source>
</evidence>
<evidence type="ECO:0000256" key="1">
    <source>
        <dbReference type="SAM" id="MobiDB-lite"/>
    </source>
</evidence>
<accession>A0AA40B1T2</accession>
<dbReference type="Proteomes" id="UP001172102">
    <property type="component" value="Unassembled WGS sequence"/>
</dbReference>
<reference evidence="2" key="1">
    <citation type="submission" date="2023-06" db="EMBL/GenBank/DDBJ databases">
        <title>Genome-scale phylogeny and comparative genomics of the fungal order Sordariales.</title>
        <authorList>
            <consortium name="Lawrence Berkeley National Laboratory"/>
            <person name="Hensen N."/>
            <person name="Bonometti L."/>
            <person name="Westerberg I."/>
            <person name="Brannstrom I.O."/>
            <person name="Guillou S."/>
            <person name="Cros-Aarteil S."/>
            <person name="Calhoun S."/>
            <person name="Haridas S."/>
            <person name="Kuo A."/>
            <person name="Mondo S."/>
            <person name="Pangilinan J."/>
            <person name="Riley R."/>
            <person name="Labutti K."/>
            <person name="Andreopoulos B."/>
            <person name="Lipzen A."/>
            <person name="Chen C."/>
            <person name="Yanf M."/>
            <person name="Daum C."/>
            <person name="Ng V."/>
            <person name="Clum A."/>
            <person name="Steindorff A."/>
            <person name="Ohm R."/>
            <person name="Martin F."/>
            <person name="Silar P."/>
            <person name="Natvig D."/>
            <person name="Lalanne C."/>
            <person name="Gautier V."/>
            <person name="Ament-Velasquez S.L."/>
            <person name="Kruys A."/>
            <person name="Hutchinson M.I."/>
            <person name="Powell A.J."/>
            <person name="Barry K."/>
            <person name="Miller A.N."/>
            <person name="Grigoriev I.V."/>
            <person name="Debuchy R."/>
            <person name="Gladieux P."/>
            <person name="Thoren M.H."/>
            <person name="Johannesson H."/>
        </authorList>
    </citation>
    <scope>NUCLEOTIDE SEQUENCE</scope>
    <source>
        <strain evidence="2">SMH4607-1</strain>
    </source>
</reference>
<protein>
    <submittedName>
        <fullName evidence="2">Uncharacterized protein</fullName>
    </submittedName>
</protein>
<keyword evidence="3" id="KW-1185">Reference proteome</keyword>
<organism evidence="2 3">
    <name type="scientific">Lasiosphaeris hirsuta</name>
    <dbReference type="NCBI Taxonomy" id="260670"/>
    <lineage>
        <taxon>Eukaryota</taxon>
        <taxon>Fungi</taxon>
        <taxon>Dikarya</taxon>
        <taxon>Ascomycota</taxon>
        <taxon>Pezizomycotina</taxon>
        <taxon>Sordariomycetes</taxon>
        <taxon>Sordariomycetidae</taxon>
        <taxon>Sordariales</taxon>
        <taxon>Lasiosphaeriaceae</taxon>
        <taxon>Lasiosphaeris</taxon>
    </lineage>
</organism>
<feature type="region of interest" description="Disordered" evidence="1">
    <location>
        <begin position="55"/>
        <end position="101"/>
    </location>
</feature>
<comment type="caution">
    <text evidence="2">The sequence shown here is derived from an EMBL/GenBank/DDBJ whole genome shotgun (WGS) entry which is preliminary data.</text>
</comment>
<proteinExistence type="predicted"/>
<dbReference type="AlphaFoldDB" id="A0AA40B1T2"/>
<dbReference type="EMBL" id="JAUKUA010000002">
    <property type="protein sequence ID" value="KAK0726023.1"/>
    <property type="molecule type" value="Genomic_DNA"/>
</dbReference>
<gene>
    <name evidence="2" type="ORF">B0H67DRAFT_551442</name>
</gene>
<name>A0AA40B1T2_9PEZI</name>
<feature type="compositionally biased region" description="Pro residues" evidence="1">
    <location>
        <begin position="71"/>
        <end position="101"/>
    </location>
</feature>
<evidence type="ECO:0000313" key="3">
    <source>
        <dbReference type="Proteomes" id="UP001172102"/>
    </source>
</evidence>
<sequence>MISHLFSAELPFLRASYDTTNLQDEAQSYSMTDILGLEAEYHHYRAAVLPLPGAPLPRLPPQAYPGTPNSLPYPPRPSTPSGGRPPPLVPRPNVPSPPPTP</sequence>